<dbReference type="AlphaFoldDB" id="A0A4Y3RXG7"/>
<evidence type="ECO:0000256" key="1">
    <source>
        <dbReference type="SAM" id="MobiDB-lite"/>
    </source>
</evidence>
<keyword evidence="3" id="KW-1185">Reference proteome</keyword>
<feature type="compositionally biased region" description="Polar residues" evidence="1">
    <location>
        <begin position="34"/>
        <end position="46"/>
    </location>
</feature>
<dbReference type="Proteomes" id="UP000315226">
    <property type="component" value="Unassembled WGS sequence"/>
</dbReference>
<reference evidence="2 3" key="1">
    <citation type="submission" date="2019-06" db="EMBL/GenBank/DDBJ databases">
        <title>Whole genome shotgun sequence of Streptomyces gardneri NBRC 12865.</title>
        <authorList>
            <person name="Hosoyama A."/>
            <person name="Uohara A."/>
            <person name="Ohji S."/>
            <person name="Ichikawa N."/>
        </authorList>
    </citation>
    <scope>NUCLEOTIDE SEQUENCE [LARGE SCALE GENOMIC DNA]</scope>
    <source>
        <strain evidence="2 3">NBRC 12865</strain>
    </source>
</reference>
<proteinExistence type="predicted"/>
<name>A0A4Y3RXG7_9ACTN</name>
<dbReference type="EMBL" id="BJMN01000078">
    <property type="protein sequence ID" value="GEB62105.1"/>
    <property type="molecule type" value="Genomic_DNA"/>
</dbReference>
<feature type="region of interest" description="Disordered" evidence="1">
    <location>
        <begin position="31"/>
        <end position="86"/>
    </location>
</feature>
<organism evidence="2 3">
    <name type="scientific">Streptomyces gardneri</name>
    <dbReference type="NCBI Taxonomy" id="66892"/>
    <lineage>
        <taxon>Bacteria</taxon>
        <taxon>Bacillati</taxon>
        <taxon>Actinomycetota</taxon>
        <taxon>Actinomycetes</taxon>
        <taxon>Kitasatosporales</taxon>
        <taxon>Streptomycetaceae</taxon>
        <taxon>Streptomyces</taxon>
    </lineage>
</organism>
<comment type="caution">
    <text evidence="2">The sequence shown here is derived from an EMBL/GenBank/DDBJ whole genome shotgun (WGS) entry which is preliminary data.</text>
</comment>
<gene>
    <name evidence="2" type="ORF">SGA01_77100</name>
</gene>
<evidence type="ECO:0000313" key="2">
    <source>
        <dbReference type="EMBL" id="GEB62105.1"/>
    </source>
</evidence>
<sequence>MWVETRHEPGWLSALGTAAGTQTDAVNALRQAAPSATVTQGASFTESEPEPESGQRVSGSGLHSWRPGADAGCRGPAPSGSAQPLAAWRANGAKTITNRVPYAVFDACSVRVPEHGVETPAQVPSDRPA</sequence>
<evidence type="ECO:0000313" key="3">
    <source>
        <dbReference type="Proteomes" id="UP000315226"/>
    </source>
</evidence>
<protein>
    <submittedName>
        <fullName evidence="2">Uncharacterized protein</fullName>
    </submittedName>
</protein>
<accession>A0A4Y3RXG7</accession>